<feature type="compositionally biased region" description="Pro residues" evidence="1">
    <location>
        <begin position="9"/>
        <end position="29"/>
    </location>
</feature>
<evidence type="ECO:0000256" key="2">
    <source>
        <dbReference type="SAM" id="Phobius"/>
    </source>
</evidence>
<reference evidence="3" key="1">
    <citation type="submission" date="2022-10" db="EMBL/GenBank/DDBJ databases">
        <title>The complete genomes of actinobacterial strains from the NBC collection.</title>
        <authorList>
            <person name="Joergensen T.S."/>
            <person name="Alvarez Arevalo M."/>
            <person name="Sterndorff E.B."/>
            <person name="Faurdal D."/>
            <person name="Vuksanovic O."/>
            <person name="Mourched A.-S."/>
            <person name="Charusanti P."/>
            <person name="Shaw S."/>
            <person name="Blin K."/>
            <person name="Weber T."/>
        </authorList>
    </citation>
    <scope>NUCLEOTIDE SEQUENCE</scope>
    <source>
        <strain evidence="3">NBC_00008</strain>
    </source>
</reference>
<protein>
    <submittedName>
        <fullName evidence="3">DUF6232 family protein</fullName>
    </submittedName>
</protein>
<name>A0AAU2VTS0_9ACTN</name>
<dbReference type="InterPro" id="IPR045629">
    <property type="entry name" value="DUF6232"/>
</dbReference>
<evidence type="ECO:0000313" key="3">
    <source>
        <dbReference type="EMBL" id="WTW70911.1"/>
    </source>
</evidence>
<keyword evidence="2" id="KW-1133">Transmembrane helix</keyword>
<accession>A0AAU2VTS0</accession>
<dbReference type="EMBL" id="CP108313">
    <property type="protein sequence ID" value="WTW70911.1"/>
    <property type="molecule type" value="Genomic_DNA"/>
</dbReference>
<keyword evidence="2" id="KW-0812">Transmembrane</keyword>
<dbReference type="AlphaFoldDB" id="A0AAU2VTS0"/>
<gene>
    <name evidence="3" type="ORF">OG398_22915</name>
</gene>
<feature type="transmembrane region" description="Helical" evidence="2">
    <location>
        <begin position="100"/>
        <end position="118"/>
    </location>
</feature>
<sequence>MDDTGTAGAPPPEPPPPSPPRPKAPPLPPQGRSVQSGSAVPGRLQNPGGGEQPRRKGDPLVLRVSRRTLWVGSAAVPLHNVTWVDAFRLNHDWGRAFSRLVQWLILAVLVYAAINYASAGEVEQSGNGRLVFIVVAICLVVVIKELIASAKPVLVVEMNSGSRVVVTLPSMDELRQIAGQIVYAIDHPEAEFTAIVRQFHNNSTNNYGPVVNMNNGRGNTGFKL</sequence>
<evidence type="ECO:0000256" key="1">
    <source>
        <dbReference type="SAM" id="MobiDB-lite"/>
    </source>
</evidence>
<proteinExistence type="predicted"/>
<feature type="transmembrane region" description="Helical" evidence="2">
    <location>
        <begin position="130"/>
        <end position="148"/>
    </location>
</feature>
<organism evidence="3">
    <name type="scientific">Streptomyces sp. NBC_00008</name>
    <dbReference type="NCBI Taxonomy" id="2903610"/>
    <lineage>
        <taxon>Bacteria</taxon>
        <taxon>Bacillati</taxon>
        <taxon>Actinomycetota</taxon>
        <taxon>Actinomycetes</taxon>
        <taxon>Kitasatosporales</taxon>
        <taxon>Streptomycetaceae</taxon>
        <taxon>Streptomyces</taxon>
    </lineage>
</organism>
<dbReference type="Pfam" id="PF19744">
    <property type="entry name" value="DUF6232"/>
    <property type="match status" value="1"/>
</dbReference>
<keyword evidence="2" id="KW-0472">Membrane</keyword>
<feature type="region of interest" description="Disordered" evidence="1">
    <location>
        <begin position="1"/>
        <end position="58"/>
    </location>
</feature>